<proteinExistence type="predicted"/>
<sequence length="92" mass="11160">MVEHEKYSKMNKLIIKKELDIKNEASQIKKIQRIHAKNRDYLVGQIISFLLRRYLGLQTWNKCRSMQAYYSTSYDIYEVILGSFNYFQTCYF</sequence>
<protein>
    <submittedName>
        <fullName evidence="1">Uncharacterized protein</fullName>
    </submittedName>
</protein>
<name>A0A8S1SE82_PAROT</name>
<dbReference type="EMBL" id="CAJJDP010000008">
    <property type="protein sequence ID" value="CAD8138535.1"/>
    <property type="molecule type" value="Genomic_DNA"/>
</dbReference>
<gene>
    <name evidence="1" type="ORF">POCTA_138.1.T0090428</name>
</gene>
<reference evidence="1" key="1">
    <citation type="submission" date="2021-01" db="EMBL/GenBank/DDBJ databases">
        <authorList>
            <consortium name="Genoscope - CEA"/>
            <person name="William W."/>
        </authorList>
    </citation>
    <scope>NUCLEOTIDE SEQUENCE</scope>
</reference>
<keyword evidence="2" id="KW-1185">Reference proteome</keyword>
<comment type="caution">
    <text evidence="1">The sequence shown here is derived from an EMBL/GenBank/DDBJ whole genome shotgun (WGS) entry which is preliminary data.</text>
</comment>
<dbReference type="AlphaFoldDB" id="A0A8S1SE82"/>
<evidence type="ECO:0000313" key="1">
    <source>
        <dbReference type="EMBL" id="CAD8138535.1"/>
    </source>
</evidence>
<evidence type="ECO:0000313" key="2">
    <source>
        <dbReference type="Proteomes" id="UP000683925"/>
    </source>
</evidence>
<organism evidence="1 2">
    <name type="scientific">Paramecium octaurelia</name>
    <dbReference type="NCBI Taxonomy" id="43137"/>
    <lineage>
        <taxon>Eukaryota</taxon>
        <taxon>Sar</taxon>
        <taxon>Alveolata</taxon>
        <taxon>Ciliophora</taxon>
        <taxon>Intramacronucleata</taxon>
        <taxon>Oligohymenophorea</taxon>
        <taxon>Peniculida</taxon>
        <taxon>Parameciidae</taxon>
        <taxon>Paramecium</taxon>
    </lineage>
</organism>
<dbReference type="Proteomes" id="UP000683925">
    <property type="component" value="Unassembled WGS sequence"/>
</dbReference>
<accession>A0A8S1SE82</accession>